<dbReference type="Gene3D" id="3.40.980.10">
    <property type="entry name" value="MoaB/Mog-like domain"/>
    <property type="match status" value="1"/>
</dbReference>
<dbReference type="GeneID" id="85354307"/>
<comment type="caution">
    <text evidence="2">The sequence shown here is derived from an EMBL/GenBank/DDBJ whole genome shotgun (WGS) entry which is preliminary data.</text>
</comment>
<evidence type="ECO:0000313" key="3">
    <source>
        <dbReference type="Proteomes" id="UP001175211"/>
    </source>
</evidence>
<gene>
    <name evidence="2" type="ORF">EV420DRAFT_1492918</name>
</gene>
<dbReference type="GO" id="GO:0042726">
    <property type="term" value="P:flavin-containing compound metabolic process"/>
    <property type="evidence" value="ECO:0007669"/>
    <property type="project" value="TreeGrafter"/>
</dbReference>
<dbReference type="InterPro" id="IPR001453">
    <property type="entry name" value="MoaB/Mog_dom"/>
</dbReference>
<dbReference type="SUPFAM" id="SSF53218">
    <property type="entry name" value="Molybdenum cofactor biosynthesis proteins"/>
    <property type="match status" value="1"/>
</dbReference>
<sequence>MLPVPFRIPASSPFRQAYKSILGKGPRVLPCTRQSRHFIAVMPARESNNTPPKVDFGFELSPMPTNPLGEGKCIRTAAALIIGDEILNGKTLEANSHFFAKYCFEHGIELKRIEVIADDEAEIIEASQRMVKNYDFVVTSGGIGPTHDDITYASLAKAFGQGLAHHTETLRRLDEMNKHRPWISSQTKLQREATQRMALFPERAEVIFVGSDIWVPVVRLEGKLCIFPGIPKLFQIMLTQLTQFLPLPPPSERPLRIQIFTDRPESMIAPYLTTLQARLKSCGIRVGSYPVLGIGVFVSLIGRPVFNSPECITNVVKEVEREIGGKIYNEKQVAEKKKEGAISPLVGSRAVTATNFTCTTSPIKAKI</sequence>
<dbReference type="PANTHER" id="PTHR47675:SF1">
    <property type="entry name" value="MOLYBDOPTERIN BINDING DOMAIN PROTEIN (AFU_ORTHOLOGUE AFUA_5G11210)"/>
    <property type="match status" value="1"/>
</dbReference>
<dbReference type="RefSeq" id="XP_060338977.1">
    <property type="nucleotide sequence ID" value="XM_060470759.1"/>
</dbReference>
<evidence type="ECO:0000259" key="1">
    <source>
        <dbReference type="SMART" id="SM00852"/>
    </source>
</evidence>
<dbReference type="EMBL" id="JAUEPS010000001">
    <property type="protein sequence ID" value="KAK0469184.1"/>
    <property type="molecule type" value="Genomic_DNA"/>
</dbReference>
<evidence type="ECO:0000313" key="2">
    <source>
        <dbReference type="EMBL" id="KAK0469184.1"/>
    </source>
</evidence>
<dbReference type="GO" id="GO:0047884">
    <property type="term" value="F:FAD diphosphatase activity"/>
    <property type="evidence" value="ECO:0007669"/>
    <property type="project" value="TreeGrafter"/>
</dbReference>
<dbReference type="InterPro" id="IPR036425">
    <property type="entry name" value="MoaB/Mog-like_dom_sf"/>
</dbReference>
<organism evidence="2 3">
    <name type="scientific">Armillaria tabescens</name>
    <name type="common">Ringless honey mushroom</name>
    <name type="synonym">Agaricus tabescens</name>
    <dbReference type="NCBI Taxonomy" id="1929756"/>
    <lineage>
        <taxon>Eukaryota</taxon>
        <taxon>Fungi</taxon>
        <taxon>Dikarya</taxon>
        <taxon>Basidiomycota</taxon>
        <taxon>Agaricomycotina</taxon>
        <taxon>Agaricomycetes</taxon>
        <taxon>Agaricomycetidae</taxon>
        <taxon>Agaricales</taxon>
        <taxon>Marasmiineae</taxon>
        <taxon>Physalacriaceae</taxon>
        <taxon>Desarmillaria</taxon>
    </lineage>
</organism>
<dbReference type="Pfam" id="PF00994">
    <property type="entry name" value="MoCF_biosynth"/>
    <property type="match status" value="1"/>
</dbReference>
<name>A0AA39U252_ARMTA</name>
<keyword evidence="3" id="KW-1185">Reference proteome</keyword>
<protein>
    <submittedName>
        <fullName evidence="2">MoaB/Mog domain-containing protein</fullName>
    </submittedName>
</protein>
<feature type="domain" description="MoaB/Mog" evidence="1">
    <location>
        <begin position="78"/>
        <end position="248"/>
    </location>
</feature>
<proteinExistence type="predicted"/>
<accession>A0AA39U252</accession>
<dbReference type="CDD" id="cd00885">
    <property type="entry name" value="cinA"/>
    <property type="match status" value="1"/>
</dbReference>
<reference evidence="2" key="1">
    <citation type="submission" date="2023-06" db="EMBL/GenBank/DDBJ databases">
        <authorList>
            <consortium name="Lawrence Berkeley National Laboratory"/>
            <person name="Ahrendt S."/>
            <person name="Sahu N."/>
            <person name="Indic B."/>
            <person name="Wong-Bajracharya J."/>
            <person name="Merenyi Z."/>
            <person name="Ke H.-M."/>
            <person name="Monk M."/>
            <person name="Kocsube S."/>
            <person name="Drula E."/>
            <person name="Lipzen A."/>
            <person name="Balint B."/>
            <person name="Henrissat B."/>
            <person name="Andreopoulos B."/>
            <person name="Martin F.M."/>
            <person name="Harder C.B."/>
            <person name="Rigling D."/>
            <person name="Ford K.L."/>
            <person name="Foster G.D."/>
            <person name="Pangilinan J."/>
            <person name="Papanicolaou A."/>
            <person name="Barry K."/>
            <person name="LaButti K."/>
            <person name="Viragh M."/>
            <person name="Koriabine M."/>
            <person name="Yan M."/>
            <person name="Riley R."/>
            <person name="Champramary S."/>
            <person name="Plett K.L."/>
            <person name="Tsai I.J."/>
            <person name="Slot J."/>
            <person name="Sipos G."/>
            <person name="Plett J."/>
            <person name="Nagy L.G."/>
            <person name="Grigoriev I.V."/>
        </authorList>
    </citation>
    <scope>NUCLEOTIDE SEQUENCE</scope>
    <source>
        <strain evidence="2">CCBAS 213</strain>
    </source>
</reference>
<dbReference type="SMART" id="SM00852">
    <property type="entry name" value="MoCF_biosynth"/>
    <property type="match status" value="1"/>
</dbReference>
<dbReference type="AlphaFoldDB" id="A0AA39U252"/>
<dbReference type="PANTHER" id="PTHR47675">
    <property type="entry name" value="MOLYBDOPTERIN BINDING DOMAIN PROTEIN (AFU_ORTHOLOGUE AFUA_5G11210)"/>
    <property type="match status" value="1"/>
</dbReference>
<dbReference type="Proteomes" id="UP001175211">
    <property type="component" value="Unassembled WGS sequence"/>
</dbReference>